<gene>
    <name evidence="2" type="ORF">H4R18_001237</name>
</gene>
<evidence type="ECO:0000313" key="2">
    <source>
        <dbReference type="EMBL" id="KAJ2784249.1"/>
    </source>
</evidence>
<feature type="compositionally biased region" description="Acidic residues" evidence="1">
    <location>
        <begin position="343"/>
        <end position="362"/>
    </location>
</feature>
<feature type="compositionally biased region" description="Basic residues" evidence="1">
    <location>
        <begin position="93"/>
        <end position="102"/>
    </location>
</feature>
<dbReference type="OrthoDB" id="5591400at2759"/>
<feature type="region of interest" description="Disordered" evidence="1">
    <location>
        <begin position="326"/>
        <end position="363"/>
    </location>
</feature>
<evidence type="ECO:0000256" key="1">
    <source>
        <dbReference type="SAM" id="MobiDB-lite"/>
    </source>
</evidence>
<dbReference type="AlphaFoldDB" id="A0A9W8HM61"/>
<feature type="compositionally biased region" description="Pro residues" evidence="1">
    <location>
        <begin position="154"/>
        <end position="172"/>
    </location>
</feature>
<accession>A0A9W8HM61</accession>
<feature type="region of interest" description="Disordered" evidence="1">
    <location>
        <begin position="83"/>
        <end position="211"/>
    </location>
</feature>
<feature type="compositionally biased region" description="Low complexity" evidence="1">
    <location>
        <begin position="186"/>
        <end position="200"/>
    </location>
</feature>
<organism evidence="2 3">
    <name type="scientific">Coemansia javaensis</name>
    <dbReference type="NCBI Taxonomy" id="2761396"/>
    <lineage>
        <taxon>Eukaryota</taxon>
        <taxon>Fungi</taxon>
        <taxon>Fungi incertae sedis</taxon>
        <taxon>Zoopagomycota</taxon>
        <taxon>Kickxellomycotina</taxon>
        <taxon>Kickxellomycetes</taxon>
        <taxon>Kickxellales</taxon>
        <taxon>Kickxellaceae</taxon>
        <taxon>Coemansia</taxon>
    </lineage>
</organism>
<feature type="compositionally biased region" description="Low complexity" evidence="1">
    <location>
        <begin position="326"/>
        <end position="342"/>
    </location>
</feature>
<feature type="compositionally biased region" description="Low complexity" evidence="1">
    <location>
        <begin position="121"/>
        <end position="137"/>
    </location>
</feature>
<comment type="caution">
    <text evidence="2">The sequence shown here is derived from an EMBL/GenBank/DDBJ whole genome shotgun (WGS) entry which is preliminary data.</text>
</comment>
<name>A0A9W8HM61_9FUNG</name>
<reference evidence="2" key="1">
    <citation type="submission" date="2022-07" db="EMBL/GenBank/DDBJ databases">
        <title>Phylogenomic reconstructions and comparative analyses of Kickxellomycotina fungi.</title>
        <authorList>
            <person name="Reynolds N.K."/>
            <person name="Stajich J.E."/>
            <person name="Barry K."/>
            <person name="Grigoriev I.V."/>
            <person name="Crous P."/>
            <person name="Smith M.E."/>
        </authorList>
    </citation>
    <scope>NUCLEOTIDE SEQUENCE</scope>
    <source>
        <strain evidence="2">NBRC 105414</strain>
    </source>
</reference>
<proteinExistence type="predicted"/>
<sequence length="409" mass="45658">MPPARYPLPCFGHAPAPPGPGYAKPHHDAIAAAGPGRAPGDRMLGGSSHLHVAHGVSPVMETKMAAPSSAPVITHFMPYRAPTFDPRTQRYPHPAHHHHHHLPPSPPPPPPMRFGHPYPPRHYSSPSSSLSPSAMPGPTFPTLPNYEVVRTQHGPPPHDQPSTQPPPPPPSSLPQEQQRPRHHHQQQQQLLQKPQPLEPQSGRKRSRNAWPAEMTRQIINVLLSEFLHSPTYHTNIYRSREERDHRFPVSGRTILEEYNKIQNVRRRYFIPLSYLLQWDQMRSATNGQRSRQRAAIEKKLGKPLERTRLELIFGVAAKPAAAAASSASGGGAAADRAQQNNNDNDDNDDNSNNNDDEDGEEDAAGKPVFELDIFVTELKRRDPMLWGRGVAAFQAWVTRKCSVNFIINH</sequence>
<evidence type="ECO:0000313" key="3">
    <source>
        <dbReference type="Proteomes" id="UP001140217"/>
    </source>
</evidence>
<keyword evidence="3" id="KW-1185">Reference proteome</keyword>
<feature type="compositionally biased region" description="Pro residues" evidence="1">
    <location>
        <begin position="103"/>
        <end position="120"/>
    </location>
</feature>
<dbReference type="EMBL" id="JANBUL010000030">
    <property type="protein sequence ID" value="KAJ2784249.1"/>
    <property type="molecule type" value="Genomic_DNA"/>
</dbReference>
<protein>
    <submittedName>
        <fullName evidence="2">Uncharacterized protein</fullName>
    </submittedName>
</protein>
<dbReference type="Proteomes" id="UP001140217">
    <property type="component" value="Unassembled WGS sequence"/>
</dbReference>